<reference evidence="11 12" key="1">
    <citation type="submission" date="2023-11" db="EMBL/GenBank/DDBJ databases">
        <authorList>
            <person name="Hedman E."/>
            <person name="Englund M."/>
            <person name="Stromberg M."/>
            <person name="Nyberg Akerstrom W."/>
            <person name="Nylinder S."/>
            <person name="Jareborg N."/>
            <person name="Kallberg Y."/>
            <person name="Kronander E."/>
        </authorList>
    </citation>
    <scope>NUCLEOTIDE SEQUENCE [LARGE SCALE GENOMIC DNA]</scope>
</reference>
<evidence type="ECO:0000256" key="8">
    <source>
        <dbReference type="SAM" id="MobiDB-lite"/>
    </source>
</evidence>
<dbReference type="CDD" id="cd01647">
    <property type="entry name" value="RT_LTR"/>
    <property type="match status" value="1"/>
</dbReference>
<keyword evidence="7" id="KW-0695">RNA-directed DNA polymerase</keyword>
<feature type="region of interest" description="Disordered" evidence="8">
    <location>
        <begin position="1302"/>
        <end position="1339"/>
    </location>
</feature>
<dbReference type="FunFam" id="1.10.340.70:FF:000003">
    <property type="entry name" value="Protein CBG25708"/>
    <property type="match status" value="1"/>
</dbReference>
<feature type="region of interest" description="Disordered" evidence="8">
    <location>
        <begin position="1262"/>
        <end position="1281"/>
    </location>
</feature>
<feature type="domain" description="Integrase catalytic" evidence="10">
    <location>
        <begin position="1000"/>
        <end position="1111"/>
    </location>
</feature>
<dbReference type="InterPro" id="IPR021109">
    <property type="entry name" value="Peptidase_aspartic_dom_sf"/>
</dbReference>
<dbReference type="GO" id="GO:0015074">
    <property type="term" value="P:DNA integration"/>
    <property type="evidence" value="ECO:0007669"/>
    <property type="project" value="InterPro"/>
</dbReference>
<dbReference type="GO" id="GO:0004519">
    <property type="term" value="F:endonuclease activity"/>
    <property type="evidence" value="ECO:0007669"/>
    <property type="project" value="UniProtKB-KW"/>
</dbReference>
<dbReference type="InterPro" id="IPR043128">
    <property type="entry name" value="Rev_trsase/Diguanyl_cyclase"/>
</dbReference>
<evidence type="ECO:0000256" key="7">
    <source>
        <dbReference type="ARBA" id="ARBA00022918"/>
    </source>
</evidence>
<evidence type="ECO:0000256" key="4">
    <source>
        <dbReference type="ARBA" id="ARBA00022722"/>
    </source>
</evidence>
<evidence type="ECO:0000256" key="1">
    <source>
        <dbReference type="ARBA" id="ARBA00012493"/>
    </source>
</evidence>
<dbReference type="EMBL" id="CAVLGL010000082">
    <property type="protein sequence ID" value="CAK1587556.1"/>
    <property type="molecule type" value="Genomic_DNA"/>
</dbReference>
<comment type="caution">
    <text evidence="11">The sequence shown here is derived from an EMBL/GenBank/DDBJ whole genome shotgun (WGS) entry which is preliminary data.</text>
</comment>
<dbReference type="Pfam" id="PF17917">
    <property type="entry name" value="RT_RNaseH"/>
    <property type="match status" value="1"/>
</dbReference>
<dbReference type="SUPFAM" id="SSF56672">
    <property type="entry name" value="DNA/RNA polymerases"/>
    <property type="match status" value="1"/>
</dbReference>
<evidence type="ECO:0000256" key="5">
    <source>
        <dbReference type="ARBA" id="ARBA00022759"/>
    </source>
</evidence>
<dbReference type="InterPro" id="IPR036397">
    <property type="entry name" value="RNaseH_sf"/>
</dbReference>
<dbReference type="Proteomes" id="UP001314205">
    <property type="component" value="Unassembled WGS sequence"/>
</dbReference>
<dbReference type="InterPro" id="IPR050951">
    <property type="entry name" value="Retrovirus_Pol_polyprotein"/>
</dbReference>
<evidence type="ECO:0000313" key="11">
    <source>
        <dbReference type="EMBL" id="CAK1587556.1"/>
    </source>
</evidence>
<keyword evidence="2" id="KW-0808">Transferase</keyword>
<dbReference type="SUPFAM" id="SSF50630">
    <property type="entry name" value="Acid proteases"/>
    <property type="match status" value="1"/>
</dbReference>
<dbReference type="Pfam" id="PF00078">
    <property type="entry name" value="RVT_1"/>
    <property type="match status" value="1"/>
</dbReference>
<dbReference type="Gene3D" id="3.30.420.10">
    <property type="entry name" value="Ribonuclease H-like superfamily/Ribonuclease H"/>
    <property type="match status" value="1"/>
</dbReference>
<keyword evidence="4" id="KW-0540">Nuclease</keyword>
<keyword evidence="5" id="KW-0255">Endonuclease</keyword>
<dbReference type="EC" id="2.7.7.49" evidence="1"/>
<name>A0AAV1KX07_9NEOP</name>
<evidence type="ECO:0000256" key="3">
    <source>
        <dbReference type="ARBA" id="ARBA00022695"/>
    </source>
</evidence>
<feature type="domain" description="Reverse transcriptase" evidence="9">
    <location>
        <begin position="452"/>
        <end position="630"/>
    </location>
</feature>
<dbReference type="PANTHER" id="PTHR37984:SF12">
    <property type="entry name" value="RIBONUCLEASE H"/>
    <property type="match status" value="1"/>
</dbReference>
<feature type="compositionally biased region" description="Polar residues" evidence="8">
    <location>
        <begin position="1327"/>
        <end position="1339"/>
    </location>
</feature>
<dbReference type="InterPro" id="IPR000477">
    <property type="entry name" value="RT_dom"/>
</dbReference>
<dbReference type="InterPro" id="IPR041373">
    <property type="entry name" value="RT_RNaseH"/>
</dbReference>
<dbReference type="PROSITE" id="PS50994">
    <property type="entry name" value="INTEGRASE"/>
    <property type="match status" value="1"/>
</dbReference>
<organism evidence="11 12">
    <name type="scientific">Parnassius mnemosyne</name>
    <name type="common">clouded apollo</name>
    <dbReference type="NCBI Taxonomy" id="213953"/>
    <lineage>
        <taxon>Eukaryota</taxon>
        <taxon>Metazoa</taxon>
        <taxon>Ecdysozoa</taxon>
        <taxon>Arthropoda</taxon>
        <taxon>Hexapoda</taxon>
        <taxon>Insecta</taxon>
        <taxon>Pterygota</taxon>
        <taxon>Neoptera</taxon>
        <taxon>Endopterygota</taxon>
        <taxon>Lepidoptera</taxon>
        <taxon>Glossata</taxon>
        <taxon>Ditrysia</taxon>
        <taxon>Papilionoidea</taxon>
        <taxon>Papilionidae</taxon>
        <taxon>Parnassiinae</taxon>
        <taxon>Parnassini</taxon>
        <taxon>Parnassius</taxon>
        <taxon>Driopa</taxon>
    </lineage>
</organism>
<dbReference type="PROSITE" id="PS50878">
    <property type="entry name" value="RT_POL"/>
    <property type="match status" value="1"/>
</dbReference>
<dbReference type="FunFam" id="3.10.20.370:FF:000001">
    <property type="entry name" value="Retrovirus-related Pol polyprotein from transposon 17.6-like protein"/>
    <property type="match status" value="1"/>
</dbReference>
<dbReference type="Gene3D" id="1.10.340.70">
    <property type="match status" value="1"/>
</dbReference>
<dbReference type="Gene3D" id="3.10.10.10">
    <property type="entry name" value="HIV Type 1 Reverse Transcriptase, subunit A, domain 1"/>
    <property type="match status" value="1"/>
</dbReference>
<dbReference type="Gene3D" id="3.30.70.270">
    <property type="match status" value="2"/>
</dbReference>
<proteinExistence type="predicted"/>
<evidence type="ECO:0000313" key="12">
    <source>
        <dbReference type="Proteomes" id="UP001314205"/>
    </source>
</evidence>
<dbReference type="Pfam" id="PF00665">
    <property type="entry name" value="rve"/>
    <property type="match status" value="1"/>
</dbReference>
<protein>
    <recommendedName>
        <fullName evidence="1">RNA-directed DNA polymerase</fullName>
        <ecNumber evidence="1">2.7.7.49</ecNumber>
    </recommendedName>
</protein>
<keyword evidence="12" id="KW-1185">Reference proteome</keyword>
<dbReference type="Gene3D" id="3.10.20.370">
    <property type="match status" value="1"/>
</dbReference>
<evidence type="ECO:0000256" key="6">
    <source>
        <dbReference type="ARBA" id="ARBA00022801"/>
    </source>
</evidence>
<dbReference type="PANTHER" id="PTHR37984">
    <property type="entry name" value="PROTEIN CBG26694"/>
    <property type="match status" value="1"/>
</dbReference>
<dbReference type="FunFam" id="3.30.420.10:FF:000063">
    <property type="entry name" value="Retrovirus-related Pol polyprotein from transposon 297-like Protein"/>
    <property type="match status" value="1"/>
</dbReference>
<dbReference type="InterPro" id="IPR041588">
    <property type="entry name" value="Integrase_H2C2"/>
</dbReference>
<dbReference type="GO" id="GO:0003964">
    <property type="term" value="F:RNA-directed DNA polymerase activity"/>
    <property type="evidence" value="ECO:0007669"/>
    <property type="project" value="UniProtKB-KW"/>
</dbReference>
<evidence type="ECO:0000259" key="10">
    <source>
        <dbReference type="PROSITE" id="PS50994"/>
    </source>
</evidence>
<dbReference type="GO" id="GO:0016787">
    <property type="term" value="F:hydrolase activity"/>
    <property type="evidence" value="ECO:0007669"/>
    <property type="project" value="UniProtKB-KW"/>
</dbReference>
<gene>
    <name evidence="11" type="ORF">PARMNEM_LOCUS8335</name>
</gene>
<evidence type="ECO:0000256" key="2">
    <source>
        <dbReference type="ARBA" id="ARBA00022679"/>
    </source>
</evidence>
<keyword evidence="6" id="KW-0378">Hydrolase</keyword>
<accession>A0AAV1KX07</accession>
<feature type="compositionally biased region" description="Polar residues" evidence="8">
    <location>
        <begin position="1266"/>
        <end position="1281"/>
    </location>
</feature>
<dbReference type="CDD" id="cd09274">
    <property type="entry name" value="RNase_HI_RT_Ty3"/>
    <property type="match status" value="1"/>
</dbReference>
<dbReference type="FunFam" id="3.30.70.270:FF:000020">
    <property type="entry name" value="Transposon Tf2-6 polyprotein-like Protein"/>
    <property type="match status" value="1"/>
</dbReference>
<keyword evidence="3" id="KW-0548">Nucleotidyltransferase</keyword>
<dbReference type="InterPro" id="IPR012337">
    <property type="entry name" value="RNaseH-like_sf"/>
</dbReference>
<dbReference type="InterPro" id="IPR001584">
    <property type="entry name" value="Integrase_cat-core"/>
</dbReference>
<sequence length="1339" mass="152132">MDIKSVKFDEYNPQTDSWDNYLDRLKFCFEANGVILDSAKRANFFTVCGSRVYETLLALITPKKAVDVTFSEIETILTNHYSPKPNEISVSYKFYNCNQKRDEGASEYIAHLRKLSSGCNFTDLERMLRDRLVCGMCDSKLQYELLKRDNLRYQDVVDAMLSAESAGRDVRMIQGNTTGAMTQSELALPYSSASGTSEPMDINAVQSRANVRFCYRCGDRHSGECRFVNTVCRYCKKKGHLEKICISKKRNSSQQIKFISEADDHLNGVYCVHTNSRVPPYEVELSLAGVPIHMQVDTGASFSLINEQTWHILHSQLSDAVLQPIAISLRTWTETPVKLLGQITLPVCYKNISKDLCVIVAKGNGPNLLGRDWLNPLNITMNVNYVSSAELLEMDSVLLKHKEVFKDGLGTYRGHPVTIHIKPGVIPKFVKARPVPFAIKQRVEMEIDRLEREGVLHPTTFSEWATPVVPIIKKSGEIRLCGDYRSTVNEATESDIYPMPTANEVFATIAGGRFFTTLDLDRAYTQVVVDDNTSKLLTLNTCKGLYTVHRLAFGVKASPGIFQRLMTSLLAGIPGVAVLIDDIIICGRTMLEMQKRLDLVLDRIEGAGLRLNKMKCQFAKEKVEFLGYVIDSEGIHPAPSKVESIVNTPAPKNKRELQAFLGLYNFYERFIPHKATIFEPLHRLLDSSQTWTWSEREQSSFDMAKSLLAFDLTLVHYDVNKPVVLTCDSSEYGVGAVLSHEMEDGQERPIAMASRTLHAHERRYSQLDKEATSIMFGIKKFHNYLMGRNFRIITDHKPLLGIFNPKKPMSNMLSPRLTRIAIALMSHDYEIVYKPGSQIGNADSLSRWPHPVNEQPEQQLSEVLLMAETPEDFPFNAKDIAIETKRDRTLSQVIYYVQRGWPARITDADLRPFWLHRAELSLQEDCILLGCRVLVPKLMRRKTLEMLHKTHTGIVQTKALARSYVWWPNLNEDIETLVRGCPKCLENRHMPQKSSHVWITPTKPWSRIHIDFAGPYHKKYFLIIVDAYSRWPELFMVNNTTSSTVIRLLRTTFATHGLCEVMVSDNGPSFVSKEMNEFLKANNIRHITTAPYHPSTNGLAERMVQTIKDKLCKMEDLAWDTKIPNLLLGLRVTPCTATNKSPSELLMKRCLRTLLDTIHPDSAKTEKIEKQIINNSQRKNRETNVGQEIMYRNYSSAGPRWLPGKVINKKGPSSYEIRTNNGIIINRHIDQLVKKGPNISCEDSEMQEGQRMIRTAESVEGVCPESSDSVNNEENQESSQDTDIIIEIPDSNKWAEMLGIPPTAETTLPTSRKIKHKSSLHSKTPYERSNTNRENLYLS</sequence>
<dbReference type="Gene3D" id="2.40.70.10">
    <property type="entry name" value="Acid Proteases"/>
    <property type="match status" value="1"/>
</dbReference>
<dbReference type="GO" id="GO:0003676">
    <property type="term" value="F:nucleic acid binding"/>
    <property type="evidence" value="ECO:0007669"/>
    <property type="project" value="InterPro"/>
</dbReference>
<dbReference type="GO" id="GO:0042575">
    <property type="term" value="C:DNA polymerase complex"/>
    <property type="evidence" value="ECO:0007669"/>
    <property type="project" value="UniProtKB-ARBA"/>
</dbReference>
<dbReference type="SUPFAM" id="SSF53098">
    <property type="entry name" value="Ribonuclease H-like"/>
    <property type="match status" value="1"/>
</dbReference>
<dbReference type="InterPro" id="IPR043502">
    <property type="entry name" value="DNA/RNA_pol_sf"/>
</dbReference>
<dbReference type="Pfam" id="PF17921">
    <property type="entry name" value="Integrase_H2C2"/>
    <property type="match status" value="1"/>
</dbReference>
<evidence type="ECO:0000259" key="9">
    <source>
        <dbReference type="PROSITE" id="PS50878"/>
    </source>
</evidence>